<comment type="function">
    <text evidence="7">Single strand-specific metallo-endoribonuclease involved in late-stage 70S ribosome quality control and in maturation of the 3' terminus of the 16S rRNA.</text>
</comment>
<keyword evidence="7" id="KW-0690">Ribosome biogenesis</keyword>
<evidence type="ECO:0000256" key="7">
    <source>
        <dbReference type="HAMAP-Rule" id="MF_00009"/>
    </source>
</evidence>
<keyword evidence="6 7" id="KW-0862">Zinc</keyword>
<dbReference type="Gene3D" id="3.40.390.30">
    <property type="entry name" value="Metalloproteases ('zincins'), catalytic domain"/>
    <property type="match status" value="1"/>
</dbReference>
<dbReference type="AlphaFoldDB" id="A0A831SLT1"/>
<sequence>MLPELYNTTRKDIPEDTLAGIVEGVVSGEGYGIESLILVYCGSTMSRRINNEFLCHDYPTDTITFRYDEGRLIDGEVYICLDIVNENAERYGVDSLNELMRVTAHSALHLVGYTDATEEEREVMRSREDYYLQKFSPGAH</sequence>
<comment type="similarity">
    <text evidence="1 7">Belongs to the endoribonuclease YbeY family.</text>
</comment>
<dbReference type="GO" id="GO:0006364">
    <property type="term" value="P:rRNA processing"/>
    <property type="evidence" value="ECO:0007669"/>
    <property type="project" value="UniProtKB-UniRule"/>
</dbReference>
<evidence type="ECO:0000256" key="2">
    <source>
        <dbReference type="ARBA" id="ARBA00022722"/>
    </source>
</evidence>
<dbReference type="Proteomes" id="UP000886335">
    <property type="component" value="Unassembled WGS sequence"/>
</dbReference>
<evidence type="ECO:0000256" key="1">
    <source>
        <dbReference type="ARBA" id="ARBA00010875"/>
    </source>
</evidence>
<dbReference type="InterPro" id="IPR002036">
    <property type="entry name" value="YbeY"/>
</dbReference>
<dbReference type="InterPro" id="IPR020549">
    <property type="entry name" value="YbeY_CS"/>
</dbReference>
<dbReference type="NCBIfam" id="TIGR00043">
    <property type="entry name" value="rRNA maturation RNase YbeY"/>
    <property type="match status" value="1"/>
</dbReference>
<feature type="binding site" evidence="7">
    <location>
        <position position="109"/>
    </location>
    <ligand>
        <name>Zn(2+)</name>
        <dbReference type="ChEBI" id="CHEBI:29105"/>
        <note>catalytic</note>
    </ligand>
</feature>
<accession>A0A831SLT1</accession>
<feature type="binding site" evidence="7">
    <location>
        <position position="115"/>
    </location>
    <ligand>
        <name>Zn(2+)</name>
        <dbReference type="ChEBI" id="CHEBI:29105"/>
        <note>catalytic</note>
    </ligand>
</feature>
<dbReference type="GO" id="GO:0005737">
    <property type="term" value="C:cytoplasm"/>
    <property type="evidence" value="ECO:0007669"/>
    <property type="project" value="UniProtKB-SubCell"/>
</dbReference>
<reference evidence="8" key="1">
    <citation type="journal article" date="2020" name="mSystems">
        <title>Genome- and Community-Level Interaction Insights into Carbon Utilization and Element Cycling Functions of Hydrothermarchaeota in Hydrothermal Sediment.</title>
        <authorList>
            <person name="Zhou Z."/>
            <person name="Liu Y."/>
            <person name="Xu W."/>
            <person name="Pan J."/>
            <person name="Luo Z.H."/>
            <person name="Li M."/>
        </authorList>
    </citation>
    <scope>NUCLEOTIDE SEQUENCE [LARGE SCALE GENOMIC DNA]</scope>
    <source>
        <strain evidence="8">SpSt-1181</strain>
    </source>
</reference>
<organism evidence="8">
    <name type="scientific">Prosthecochloris aestuarii</name>
    <dbReference type="NCBI Taxonomy" id="1102"/>
    <lineage>
        <taxon>Bacteria</taxon>
        <taxon>Pseudomonadati</taxon>
        <taxon>Chlorobiota</taxon>
        <taxon>Chlorobiia</taxon>
        <taxon>Chlorobiales</taxon>
        <taxon>Chlorobiaceae</taxon>
        <taxon>Prosthecochloris</taxon>
    </lineage>
</organism>
<evidence type="ECO:0000256" key="6">
    <source>
        <dbReference type="ARBA" id="ARBA00022833"/>
    </source>
</evidence>
<comment type="cofactor">
    <cofactor evidence="7">
        <name>Zn(2+)</name>
        <dbReference type="ChEBI" id="CHEBI:29105"/>
    </cofactor>
    <text evidence="7">Binds 1 zinc ion.</text>
</comment>
<dbReference type="GO" id="GO:0008270">
    <property type="term" value="F:zinc ion binding"/>
    <property type="evidence" value="ECO:0007669"/>
    <property type="project" value="UniProtKB-UniRule"/>
</dbReference>
<dbReference type="PROSITE" id="PS01306">
    <property type="entry name" value="UPF0054"/>
    <property type="match status" value="1"/>
</dbReference>
<feature type="binding site" evidence="7">
    <location>
        <position position="105"/>
    </location>
    <ligand>
        <name>Zn(2+)</name>
        <dbReference type="ChEBI" id="CHEBI:29105"/>
        <note>catalytic</note>
    </ligand>
</feature>
<keyword evidence="3 7" id="KW-0479">Metal-binding</keyword>
<evidence type="ECO:0000256" key="4">
    <source>
        <dbReference type="ARBA" id="ARBA00022759"/>
    </source>
</evidence>
<evidence type="ECO:0000313" key="8">
    <source>
        <dbReference type="EMBL" id="HED30612.1"/>
    </source>
</evidence>
<dbReference type="GO" id="GO:0004222">
    <property type="term" value="F:metalloendopeptidase activity"/>
    <property type="evidence" value="ECO:0007669"/>
    <property type="project" value="InterPro"/>
</dbReference>
<proteinExistence type="inferred from homology"/>
<keyword evidence="7" id="KW-0698">rRNA processing</keyword>
<keyword evidence="2 7" id="KW-0540">Nuclease</keyword>
<dbReference type="SUPFAM" id="SSF55486">
    <property type="entry name" value="Metalloproteases ('zincins'), catalytic domain"/>
    <property type="match status" value="1"/>
</dbReference>
<keyword evidence="7" id="KW-0963">Cytoplasm</keyword>
<gene>
    <name evidence="7 8" type="primary">ybeY</name>
    <name evidence="8" type="ORF">ENN50_02745</name>
</gene>
<protein>
    <recommendedName>
        <fullName evidence="7">Endoribonuclease YbeY</fullName>
        <ecNumber evidence="7">3.1.-.-</ecNumber>
    </recommendedName>
</protein>
<dbReference type="GO" id="GO:0004521">
    <property type="term" value="F:RNA endonuclease activity"/>
    <property type="evidence" value="ECO:0007669"/>
    <property type="project" value="UniProtKB-UniRule"/>
</dbReference>
<keyword evidence="4 7" id="KW-0255">Endonuclease</keyword>
<evidence type="ECO:0000256" key="3">
    <source>
        <dbReference type="ARBA" id="ARBA00022723"/>
    </source>
</evidence>
<name>A0A831SLT1_PROAE</name>
<keyword evidence="5 7" id="KW-0378">Hydrolase</keyword>
<comment type="caution">
    <text evidence="8">The sequence shown here is derived from an EMBL/GenBank/DDBJ whole genome shotgun (WGS) entry which is preliminary data.</text>
</comment>
<dbReference type="HAMAP" id="MF_00009">
    <property type="entry name" value="Endoribonucl_YbeY"/>
    <property type="match status" value="1"/>
</dbReference>
<dbReference type="EMBL" id="DSBW01000065">
    <property type="protein sequence ID" value="HED30612.1"/>
    <property type="molecule type" value="Genomic_DNA"/>
</dbReference>
<dbReference type="InterPro" id="IPR023091">
    <property type="entry name" value="MetalPrtase_cat_dom_sf_prd"/>
</dbReference>
<comment type="subcellular location">
    <subcellularLocation>
        <location evidence="7">Cytoplasm</location>
    </subcellularLocation>
</comment>
<evidence type="ECO:0000256" key="5">
    <source>
        <dbReference type="ARBA" id="ARBA00022801"/>
    </source>
</evidence>
<dbReference type="EC" id="3.1.-.-" evidence="7"/>
<dbReference type="Pfam" id="PF02130">
    <property type="entry name" value="YbeY"/>
    <property type="match status" value="1"/>
</dbReference>